<dbReference type="Pfam" id="PF05030">
    <property type="entry name" value="SSXT"/>
    <property type="match status" value="1"/>
</dbReference>
<feature type="domain" description="SS18 N-terminal" evidence="3">
    <location>
        <begin position="15"/>
        <end position="70"/>
    </location>
</feature>
<dbReference type="EMBL" id="BTGU01000018">
    <property type="protein sequence ID" value="GMN44320.1"/>
    <property type="molecule type" value="Genomic_DNA"/>
</dbReference>
<evidence type="ECO:0000313" key="5">
    <source>
        <dbReference type="Proteomes" id="UP001187192"/>
    </source>
</evidence>
<keyword evidence="5" id="KW-1185">Reference proteome</keyword>
<evidence type="ECO:0000259" key="3">
    <source>
        <dbReference type="Pfam" id="PF05030"/>
    </source>
</evidence>
<evidence type="ECO:0000256" key="2">
    <source>
        <dbReference type="SAM" id="MobiDB-lite"/>
    </source>
</evidence>
<proteinExistence type="inferred from homology"/>
<dbReference type="Proteomes" id="UP001187192">
    <property type="component" value="Unassembled WGS sequence"/>
</dbReference>
<gene>
    <name evidence="4" type="ORF">TIFTF001_013509</name>
</gene>
<accession>A0AA88D4N7</accession>
<evidence type="ECO:0000313" key="4">
    <source>
        <dbReference type="EMBL" id="GMN44320.1"/>
    </source>
</evidence>
<reference evidence="4" key="1">
    <citation type="submission" date="2023-07" db="EMBL/GenBank/DDBJ databases">
        <title>draft genome sequence of fig (Ficus carica).</title>
        <authorList>
            <person name="Takahashi T."/>
            <person name="Nishimura K."/>
        </authorList>
    </citation>
    <scope>NUCLEOTIDE SEQUENCE</scope>
</reference>
<dbReference type="InterPro" id="IPR007726">
    <property type="entry name" value="SS18_N"/>
</dbReference>
<comment type="caution">
    <text evidence="4">The sequence shown here is derived from an EMBL/GenBank/DDBJ whole genome shotgun (WGS) entry which is preliminary data.</text>
</comment>
<dbReference type="AlphaFoldDB" id="A0AA88D4N7"/>
<name>A0AA88D4N7_FICCA</name>
<comment type="similarity">
    <text evidence="1">Belongs to the SS18 family.</text>
</comment>
<dbReference type="Gramene" id="FCD_00009711-RA">
    <property type="protein sequence ID" value="FCD_00009711-RA:cds"/>
    <property type="gene ID" value="FCD_00009711"/>
</dbReference>
<evidence type="ECO:0000256" key="1">
    <source>
        <dbReference type="ARBA" id="ARBA00007945"/>
    </source>
</evidence>
<sequence>MFNGVPPSVPITNIPTEEIQKCLEENQGLILTIMEYQRVGRFEECAPHRVQLQQNLTFLAKLADALPQQQPPPPPQMLVHSMMQQGQRLQQPEAAMSQQQAAPSSARMHIQLKDHQQQQPLWLHQQQFIQAQMGINPIAASDKHTAPKQLGDGSGSDMLDLRGNNAGNFLGKSFSGYSRGDTGS</sequence>
<organism evidence="4 5">
    <name type="scientific">Ficus carica</name>
    <name type="common">Common fig</name>
    <dbReference type="NCBI Taxonomy" id="3494"/>
    <lineage>
        <taxon>Eukaryota</taxon>
        <taxon>Viridiplantae</taxon>
        <taxon>Streptophyta</taxon>
        <taxon>Embryophyta</taxon>
        <taxon>Tracheophyta</taxon>
        <taxon>Spermatophyta</taxon>
        <taxon>Magnoliopsida</taxon>
        <taxon>eudicotyledons</taxon>
        <taxon>Gunneridae</taxon>
        <taxon>Pentapetalae</taxon>
        <taxon>rosids</taxon>
        <taxon>fabids</taxon>
        <taxon>Rosales</taxon>
        <taxon>Moraceae</taxon>
        <taxon>Ficeae</taxon>
        <taxon>Ficus</taxon>
    </lineage>
</organism>
<feature type="region of interest" description="Disordered" evidence="2">
    <location>
        <begin position="143"/>
        <end position="184"/>
    </location>
</feature>
<protein>
    <recommendedName>
        <fullName evidence="3">SS18 N-terminal domain-containing protein</fullName>
    </recommendedName>
</protein>